<organism evidence="5 6">
    <name type="scientific">Stichopus japonicus</name>
    <name type="common">Sea cucumber</name>
    <dbReference type="NCBI Taxonomy" id="307972"/>
    <lineage>
        <taxon>Eukaryota</taxon>
        <taxon>Metazoa</taxon>
        <taxon>Echinodermata</taxon>
        <taxon>Eleutherozoa</taxon>
        <taxon>Echinozoa</taxon>
        <taxon>Holothuroidea</taxon>
        <taxon>Aspidochirotacea</taxon>
        <taxon>Aspidochirotida</taxon>
        <taxon>Stichopodidae</taxon>
        <taxon>Apostichopus</taxon>
    </lineage>
</organism>
<dbReference type="Proteomes" id="UP000230750">
    <property type="component" value="Unassembled WGS sequence"/>
</dbReference>
<comment type="caution">
    <text evidence="5">The sequence shown here is derived from an EMBL/GenBank/DDBJ whole genome shotgun (WGS) entry which is preliminary data.</text>
</comment>
<dbReference type="FunFam" id="3.40.630.30:FF:000064">
    <property type="entry name" value="GNAT family acetyltransferase"/>
    <property type="match status" value="1"/>
</dbReference>
<dbReference type="AlphaFoldDB" id="A0A2G8JZG1"/>
<dbReference type="Pfam" id="PF00583">
    <property type="entry name" value="Acetyltransf_1"/>
    <property type="match status" value="1"/>
</dbReference>
<evidence type="ECO:0000256" key="1">
    <source>
        <dbReference type="ARBA" id="ARBA00008694"/>
    </source>
</evidence>
<dbReference type="GO" id="GO:0008080">
    <property type="term" value="F:N-acetyltransferase activity"/>
    <property type="evidence" value="ECO:0007669"/>
    <property type="project" value="TreeGrafter"/>
</dbReference>
<evidence type="ECO:0000313" key="5">
    <source>
        <dbReference type="EMBL" id="PIK41147.1"/>
    </source>
</evidence>
<evidence type="ECO:0000256" key="2">
    <source>
        <dbReference type="ARBA" id="ARBA00022679"/>
    </source>
</evidence>
<accession>A0A2G8JZG1</accession>
<dbReference type="PANTHER" id="PTHR10545">
    <property type="entry name" value="DIAMINE N-ACETYLTRANSFERASE"/>
    <property type="match status" value="1"/>
</dbReference>
<dbReference type="CDD" id="cd04301">
    <property type="entry name" value="NAT_SF"/>
    <property type="match status" value="1"/>
</dbReference>
<gene>
    <name evidence="5" type="ORF">BSL78_22011</name>
</gene>
<evidence type="ECO:0000259" key="4">
    <source>
        <dbReference type="PROSITE" id="PS51186"/>
    </source>
</evidence>
<feature type="domain" description="N-acetyltransferase" evidence="4">
    <location>
        <begin position="5"/>
        <end position="165"/>
    </location>
</feature>
<dbReference type="STRING" id="307972.A0A2G8JZG1"/>
<dbReference type="Gene3D" id="3.40.630.30">
    <property type="match status" value="1"/>
</dbReference>
<name>A0A2G8JZG1_STIJA</name>
<comment type="similarity">
    <text evidence="1">Belongs to the acetyltransferase family.</text>
</comment>
<dbReference type="PANTHER" id="PTHR10545:SF29">
    <property type="entry name" value="GH14572P-RELATED"/>
    <property type="match status" value="1"/>
</dbReference>
<dbReference type="OrthoDB" id="7305308at2759"/>
<sequence length="266" mass="30704">MADKYFIRKAEVKDADDILRLVKELAEYENMPEGPQIRAQELADSLTSWYECLLLIHQPSNEATPVTVGYAVYNFCFSTWVGRMTYMEDLYVCPKHRGHGLGYSLMQSVAKVRPYVGNSYLMRRVAGDYDGCPCWNQLAKKLYSKINAENVSLAYNWEMMHLEGEDFSKFAQEKSIIPVDSYPRISLNVAEWRIPPRSVSWYPELSNNLKLSLPLFRGQFHSSSVEGYRQIFKLMNPVVRLCLVKSKSLAVAPRLLRQFDGSREIF</sequence>
<keyword evidence="3" id="KW-0012">Acyltransferase</keyword>
<reference evidence="5 6" key="1">
    <citation type="journal article" date="2017" name="PLoS Biol.">
        <title>The sea cucumber genome provides insights into morphological evolution and visceral regeneration.</title>
        <authorList>
            <person name="Zhang X."/>
            <person name="Sun L."/>
            <person name="Yuan J."/>
            <person name="Sun Y."/>
            <person name="Gao Y."/>
            <person name="Zhang L."/>
            <person name="Li S."/>
            <person name="Dai H."/>
            <person name="Hamel J.F."/>
            <person name="Liu C."/>
            <person name="Yu Y."/>
            <person name="Liu S."/>
            <person name="Lin W."/>
            <person name="Guo K."/>
            <person name="Jin S."/>
            <person name="Xu P."/>
            <person name="Storey K.B."/>
            <person name="Huan P."/>
            <person name="Zhang T."/>
            <person name="Zhou Y."/>
            <person name="Zhang J."/>
            <person name="Lin C."/>
            <person name="Li X."/>
            <person name="Xing L."/>
            <person name="Huo D."/>
            <person name="Sun M."/>
            <person name="Wang L."/>
            <person name="Mercier A."/>
            <person name="Li F."/>
            <person name="Yang H."/>
            <person name="Xiang J."/>
        </authorList>
    </citation>
    <scope>NUCLEOTIDE SEQUENCE [LARGE SCALE GENOMIC DNA]</scope>
    <source>
        <strain evidence="5">Shaxun</strain>
        <tissue evidence="5">Muscle</tissue>
    </source>
</reference>
<dbReference type="InterPro" id="IPR016181">
    <property type="entry name" value="Acyl_CoA_acyltransferase"/>
</dbReference>
<dbReference type="InterPro" id="IPR051016">
    <property type="entry name" value="Diverse_Substrate_AcTransf"/>
</dbReference>
<dbReference type="PROSITE" id="PS51186">
    <property type="entry name" value="GNAT"/>
    <property type="match status" value="1"/>
</dbReference>
<evidence type="ECO:0000256" key="3">
    <source>
        <dbReference type="ARBA" id="ARBA00023315"/>
    </source>
</evidence>
<protein>
    <submittedName>
        <fullName evidence="5">Putative diamine acetyltransferase 2</fullName>
    </submittedName>
</protein>
<dbReference type="EMBL" id="MRZV01001048">
    <property type="protein sequence ID" value="PIK41147.1"/>
    <property type="molecule type" value="Genomic_DNA"/>
</dbReference>
<dbReference type="SUPFAM" id="SSF55729">
    <property type="entry name" value="Acyl-CoA N-acyltransferases (Nat)"/>
    <property type="match status" value="1"/>
</dbReference>
<proteinExistence type="inferred from homology"/>
<keyword evidence="2 5" id="KW-0808">Transferase</keyword>
<dbReference type="InterPro" id="IPR000182">
    <property type="entry name" value="GNAT_dom"/>
</dbReference>
<keyword evidence="6" id="KW-1185">Reference proteome</keyword>
<evidence type="ECO:0000313" key="6">
    <source>
        <dbReference type="Proteomes" id="UP000230750"/>
    </source>
</evidence>